<evidence type="ECO:0000256" key="12">
    <source>
        <dbReference type="ARBA" id="ARBA00022977"/>
    </source>
</evidence>
<dbReference type="SUPFAM" id="SSF53613">
    <property type="entry name" value="Ribokinase-like"/>
    <property type="match status" value="1"/>
</dbReference>
<evidence type="ECO:0000259" key="16">
    <source>
        <dbReference type="Pfam" id="PF08543"/>
    </source>
</evidence>
<dbReference type="GO" id="GO:0005829">
    <property type="term" value="C:cytosol"/>
    <property type="evidence" value="ECO:0007669"/>
    <property type="project" value="TreeGrafter"/>
</dbReference>
<evidence type="ECO:0000256" key="3">
    <source>
        <dbReference type="ARBA" id="ARBA00004769"/>
    </source>
</evidence>
<dbReference type="PANTHER" id="PTHR20858:SF17">
    <property type="entry name" value="HYDROXYMETHYLPYRIMIDINE_PHOSPHOMETHYLPYRIMIDINE KINASE THI20-RELATED"/>
    <property type="match status" value="1"/>
</dbReference>
<dbReference type="Pfam" id="PF08543">
    <property type="entry name" value="Phos_pyr_kin"/>
    <property type="match status" value="1"/>
</dbReference>
<evidence type="ECO:0000256" key="13">
    <source>
        <dbReference type="ARBA" id="ARBA00037917"/>
    </source>
</evidence>
<evidence type="ECO:0000256" key="5">
    <source>
        <dbReference type="ARBA" id="ARBA00012135"/>
    </source>
</evidence>
<keyword evidence="8" id="KW-0808">Transferase</keyword>
<evidence type="ECO:0000256" key="11">
    <source>
        <dbReference type="ARBA" id="ARBA00022840"/>
    </source>
</evidence>
<evidence type="ECO:0000256" key="8">
    <source>
        <dbReference type="ARBA" id="ARBA00022679"/>
    </source>
</evidence>
<sequence length="269" mass="28873">MLTMLNSFPQVMTIAGSDSDGSAGAQADLNTFFAREVYGMSVLTACVAGNSFGIHASQALTPDFIDAEFEAIAADFKVRACKTGMLTNRETILTVANQLKKHDFGPLVLDPVIITKHGALLLADDAFNTLKSTLIPMATILTPNFYEAQKLTGIELNGPADFQAAGKALLNMGAKNVMIKGHHTTNQEFVTDYVCLADGQELWLSEPYIETTHVNGTGDSLSACICAEIAKGQSIESAIRTAKQFVHQAIANPINVGHKYGPINHHAYK</sequence>
<dbReference type="Gene3D" id="3.40.1190.20">
    <property type="match status" value="1"/>
</dbReference>
<keyword evidence="11" id="KW-0067">ATP-binding</keyword>
<evidence type="ECO:0000256" key="10">
    <source>
        <dbReference type="ARBA" id="ARBA00022777"/>
    </source>
</evidence>
<dbReference type="AlphaFoldDB" id="A0AA89I0G7"/>
<dbReference type="EMBL" id="AYZB01000037">
    <property type="protein sequence ID" value="KRM21952.1"/>
    <property type="molecule type" value="Genomic_DNA"/>
</dbReference>
<dbReference type="EC" id="2.7.4.7" evidence="6"/>
<evidence type="ECO:0000256" key="15">
    <source>
        <dbReference type="ARBA" id="ARBA00043176"/>
    </source>
</evidence>
<evidence type="ECO:0000256" key="7">
    <source>
        <dbReference type="ARBA" id="ARBA00019161"/>
    </source>
</evidence>
<dbReference type="GO" id="GO:0008902">
    <property type="term" value="F:hydroxymethylpyrimidine kinase activity"/>
    <property type="evidence" value="ECO:0007669"/>
    <property type="project" value="UniProtKB-EC"/>
</dbReference>
<reference evidence="17 18" key="1">
    <citation type="journal article" date="2015" name="Genome Announc.">
        <title>Expanding the biotechnology potential of lactobacilli through comparative genomics of 213 strains and associated genera.</title>
        <authorList>
            <person name="Sun Z."/>
            <person name="Harris H.M."/>
            <person name="McCann A."/>
            <person name="Guo C."/>
            <person name="Argimon S."/>
            <person name="Zhang W."/>
            <person name="Yang X."/>
            <person name="Jeffery I.B."/>
            <person name="Cooney J.C."/>
            <person name="Kagawa T.F."/>
            <person name="Liu W."/>
            <person name="Song Y."/>
            <person name="Salvetti E."/>
            <person name="Wrobel A."/>
            <person name="Rasinkangas P."/>
            <person name="Parkhill J."/>
            <person name="Rea M.C."/>
            <person name="O'Sullivan O."/>
            <person name="Ritari J."/>
            <person name="Douillard F.P."/>
            <person name="Paul Ross R."/>
            <person name="Yang R."/>
            <person name="Briner A.E."/>
            <person name="Felis G.E."/>
            <person name="de Vos W.M."/>
            <person name="Barrangou R."/>
            <person name="Klaenhammer T.R."/>
            <person name="Caufield P.W."/>
            <person name="Cui Y."/>
            <person name="Zhang H."/>
            <person name="O'Toole P.W."/>
        </authorList>
    </citation>
    <scope>NUCLEOTIDE SEQUENCE [LARGE SCALE GENOMIC DNA]</scope>
    <source>
        <strain evidence="17 18">DSM 20719</strain>
    </source>
</reference>
<organism evidence="17 18">
    <name type="scientific">Latilactobacillus graminis DSM 20719</name>
    <dbReference type="NCBI Taxonomy" id="1423752"/>
    <lineage>
        <taxon>Bacteria</taxon>
        <taxon>Bacillati</taxon>
        <taxon>Bacillota</taxon>
        <taxon>Bacilli</taxon>
        <taxon>Lactobacillales</taxon>
        <taxon>Lactobacillaceae</taxon>
        <taxon>Latilactobacillus</taxon>
    </lineage>
</organism>
<keyword evidence="9" id="KW-0547">Nucleotide-binding</keyword>
<dbReference type="PANTHER" id="PTHR20858">
    <property type="entry name" value="PHOSPHOMETHYLPYRIMIDINE KINASE"/>
    <property type="match status" value="1"/>
</dbReference>
<keyword evidence="10 17" id="KW-0418">Kinase</keyword>
<dbReference type="CDD" id="cd01169">
    <property type="entry name" value="HMPP_kinase"/>
    <property type="match status" value="1"/>
</dbReference>
<comment type="pathway">
    <text evidence="13">Cofactor biosynthesis; thiamine diphosphate biosynthesis; 4-amino-2-methyl-5-diphosphomethylpyrimidine from 5-amino-1-(5-phospho-D-ribosyl)imidazole: step 2/3.</text>
</comment>
<evidence type="ECO:0000256" key="14">
    <source>
        <dbReference type="ARBA" id="ARBA00042102"/>
    </source>
</evidence>
<evidence type="ECO:0000313" key="18">
    <source>
        <dbReference type="Proteomes" id="UP000050823"/>
    </source>
</evidence>
<dbReference type="Proteomes" id="UP000050823">
    <property type="component" value="Unassembled WGS sequence"/>
</dbReference>
<proteinExistence type="inferred from homology"/>
<evidence type="ECO:0000256" key="9">
    <source>
        <dbReference type="ARBA" id="ARBA00022741"/>
    </source>
</evidence>
<feature type="domain" description="Pyridoxamine kinase/Phosphomethylpyrimidine kinase" evidence="16">
    <location>
        <begin position="18"/>
        <end position="264"/>
    </location>
</feature>
<dbReference type="InterPro" id="IPR013749">
    <property type="entry name" value="PM/HMP-P_kinase-1"/>
</dbReference>
<comment type="similarity">
    <text evidence="4">Belongs to the ThiD family.</text>
</comment>
<dbReference type="GO" id="GO:0005524">
    <property type="term" value="F:ATP binding"/>
    <property type="evidence" value="ECO:0007669"/>
    <property type="project" value="UniProtKB-KW"/>
</dbReference>
<protein>
    <recommendedName>
        <fullName evidence="7">Hydroxymethylpyrimidine/phosphomethylpyrimidine kinase</fullName>
        <ecNumber evidence="5">2.7.1.49</ecNumber>
        <ecNumber evidence="6">2.7.4.7</ecNumber>
    </recommendedName>
    <alternativeName>
        <fullName evidence="14">Hydroxymethylpyrimidine kinase</fullName>
    </alternativeName>
    <alternativeName>
        <fullName evidence="15">Hydroxymethylpyrimidine phosphate kinase</fullName>
    </alternativeName>
</protein>
<evidence type="ECO:0000256" key="1">
    <source>
        <dbReference type="ARBA" id="ARBA00000151"/>
    </source>
</evidence>
<comment type="caution">
    <text evidence="17">The sequence shown here is derived from an EMBL/GenBank/DDBJ whole genome shotgun (WGS) entry which is preliminary data.</text>
</comment>
<dbReference type="GO" id="GO:0009228">
    <property type="term" value="P:thiamine biosynthetic process"/>
    <property type="evidence" value="ECO:0007669"/>
    <property type="project" value="UniProtKB-KW"/>
</dbReference>
<dbReference type="FunFam" id="3.40.1190.20:FF:000003">
    <property type="entry name" value="Phosphomethylpyrimidine kinase ThiD"/>
    <property type="match status" value="1"/>
</dbReference>
<evidence type="ECO:0000256" key="4">
    <source>
        <dbReference type="ARBA" id="ARBA00009879"/>
    </source>
</evidence>
<evidence type="ECO:0000256" key="2">
    <source>
        <dbReference type="ARBA" id="ARBA00000565"/>
    </source>
</evidence>
<evidence type="ECO:0000256" key="6">
    <source>
        <dbReference type="ARBA" id="ARBA00012963"/>
    </source>
</evidence>
<gene>
    <name evidence="17" type="ORF">FC90_GL001104</name>
</gene>
<name>A0AA89I0G7_9LACO</name>
<comment type="catalytic activity">
    <reaction evidence="1">
        <text>4-amino-5-hydroxymethyl-2-methylpyrimidine + ATP = 4-amino-2-methyl-5-(phosphooxymethyl)pyrimidine + ADP + H(+)</text>
        <dbReference type="Rhea" id="RHEA:23096"/>
        <dbReference type="ChEBI" id="CHEBI:15378"/>
        <dbReference type="ChEBI" id="CHEBI:16892"/>
        <dbReference type="ChEBI" id="CHEBI:30616"/>
        <dbReference type="ChEBI" id="CHEBI:58354"/>
        <dbReference type="ChEBI" id="CHEBI:456216"/>
        <dbReference type="EC" id="2.7.1.49"/>
    </reaction>
</comment>
<dbReference type="InterPro" id="IPR004399">
    <property type="entry name" value="HMP/HMP-P_kinase_dom"/>
</dbReference>
<dbReference type="InterPro" id="IPR029056">
    <property type="entry name" value="Ribokinase-like"/>
</dbReference>
<dbReference type="GO" id="GO:0008972">
    <property type="term" value="F:phosphomethylpyrimidine kinase activity"/>
    <property type="evidence" value="ECO:0007669"/>
    <property type="project" value="UniProtKB-EC"/>
</dbReference>
<keyword evidence="12" id="KW-0784">Thiamine biosynthesis</keyword>
<dbReference type="NCBIfam" id="TIGR00097">
    <property type="entry name" value="HMP-P_kinase"/>
    <property type="match status" value="1"/>
</dbReference>
<comment type="catalytic activity">
    <reaction evidence="2">
        <text>4-amino-2-methyl-5-(phosphooxymethyl)pyrimidine + ATP = 4-amino-2-methyl-5-(diphosphooxymethyl)pyrimidine + ADP</text>
        <dbReference type="Rhea" id="RHEA:19893"/>
        <dbReference type="ChEBI" id="CHEBI:30616"/>
        <dbReference type="ChEBI" id="CHEBI:57841"/>
        <dbReference type="ChEBI" id="CHEBI:58354"/>
        <dbReference type="ChEBI" id="CHEBI:456216"/>
        <dbReference type="EC" id="2.7.4.7"/>
    </reaction>
</comment>
<dbReference type="EC" id="2.7.1.49" evidence="5"/>
<evidence type="ECO:0000313" key="17">
    <source>
        <dbReference type="EMBL" id="KRM21952.1"/>
    </source>
</evidence>
<accession>A0AA89I0G7</accession>
<comment type="pathway">
    <text evidence="3">Cofactor biosynthesis; thiamine diphosphate biosynthesis; 4-amino-2-methyl-5-diphosphomethylpyrimidine from 5-amino-1-(5-phospho-D-ribosyl)imidazole: step 3/3.</text>
</comment>